<dbReference type="PANTHER" id="PTHR46825:SF15">
    <property type="entry name" value="BETA-LACTAMASE-RELATED DOMAIN-CONTAINING PROTEIN"/>
    <property type="match status" value="1"/>
</dbReference>
<dbReference type="InterPro" id="IPR001466">
    <property type="entry name" value="Beta-lactam-related"/>
</dbReference>
<gene>
    <name evidence="2" type="ORF">S01H1_20123</name>
</gene>
<dbReference type="EMBL" id="BARS01010961">
    <property type="protein sequence ID" value="GAF98771.1"/>
    <property type="molecule type" value="Genomic_DNA"/>
</dbReference>
<dbReference type="InterPro" id="IPR012338">
    <property type="entry name" value="Beta-lactam/transpept-like"/>
</dbReference>
<proteinExistence type="predicted"/>
<dbReference type="AlphaFoldDB" id="X0UHI2"/>
<feature type="domain" description="Beta-lactamase-related" evidence="1">
    <location>
        <begin position="9"/>
        <end position="118"/>
    </location>
</feature>
<reference evidence="2" key="1">
    <citation type="journal article" date="2014" name="Front. Microbiol.">
        <title>High frequency of phylogenetically diverse reductive dehalogenase-homologous genes in deep subseafloor sedimentary metagenomes.</title>
        <authorList>
            <person name="Kawai M."/>
            <person name="Futagami T."/>
            <person name="Toyoda A."/>
            <person name="Takaki Y."/>
            <person name="Nishi S."/>
            <person name="Hori S."/>
            <person name="Arai W."/>
            <person name="Tsubouchi T."/>
            <person name="Morono Y."/>
            <person name="Uchiyama I."/>
            <person name="Ito T."/>
            <person name="Fujiyama A."/>
            <person name="Inagaki F."/>
            <person name="Takami H."/>
        </authorList>
    </citation>
    <scope>NUCLEOTIDE SEQUENCE</scope>
    <source>
        <strain evidence="2">Expedition CK06-06</strain>
    </source>
</reference>
<accession>X0UHI2</accession>
<dbReference type="InterPro" id="IPR050491">
    <property type="entry name" value="AmpC-like"/>
</dbReference>
<feature type="non-terminal residue" evidence="2">
    <location>
        <position position="289"/>
    </location>
</feature>
<evidence type="ECO:0000313" key="2">
    <source>
        <dbReference type="EMBL" id="GAF98771.1"/>
    </source>
</evidence>
<sequence length="289" mass="32420">DEDLQAYEYKPMRNVDNIGPAGAINSNVLDMAQWLRLQLGRGEYEGRRLISEENLRETWATQIDITESVGYGMGWIIREWEGQPVIEHGGNVSGFSAQVAMLPESNLGFVLLTNASASPLPPQAINMVWGTLLKEETTDTGGATADYEPYLGKYIANFGQFQDTVFTVLVQNDRLAVDVPGQQVFELKEPDEEGKWYFAISNEVAVSFERDESDNVISMKMYQAGMVFDLPREGFEIAPDIPLEELQKYLGSYRSEQLGVTVEVLVQNNRLAADIPGQMVYELYPPDEE</sequence>
<evidence type="ECO:0000259" key="1">
    <source>
        <dbReference type="Pfam" id="PF00144"/>
    </source>
</evidence>
<dbReference type="PANTHER" id="PTHR46825">
    <property type="entry name" value="D-ALANYL-D-ALANINE-CARBOXYPEPTIDASE/ENDOPEPTIDASE AMPH"/>
    <property type="match status" value="1"/>
</dbReference>
<dbReference type="SUPFAM" id="SSF56601">
    <property type="entry name" value="beta-lactamase/transpeptidase-like"/>
    <property type="match status" value="1"/>
</dbReference>
<comment type="caution">
    <text evidence="2">The sequence shown here is derived from an EMBL/GenBank/DDBJ whole genome shotgun (WGS) entry which is preliminary data.</text>
</comment>
<dbReference type="Pfam" id="PF00144">
    <property type="entry name" value="Beta-lactamase"/>
    <property type="match status" value="1"/>
</dbReference>
<name>X0UHI2_9ZZZZ</name>
<protein>
    <recommendedName>
        <fullName evidence="1">Beta-lactamase-related domain-containing protein</fullName>
    </recommendedName>
</protein>
<organism evidence="2">
    <name type="scientific">marine sediment metagenome</name>
    <dbReference type="NCBI Taxonomy" id="412755"/>
    <lineage>
        <taxon>unclassified sequences</taxon>
        <taxon>metagenomes</taxon>
        <taxon>ecological metagenomes</taxon>
    </lineage>
</organism>
<feature type="non-terminal residue" evidence="2">
    <location>
        <position position="1"/>
    </location>
</feature>
<dbReference type="Gene3D" id="3.40.710.10">
    <property type="entry name" value="DD-peptidase/beta-lactamase superfamily"/>
    <property type="match status" value="1"/>
</dbReference>